<dbReference type="InterPro" id="IPR020476">
    <property type="entry name" value="Nudix_hydrolase"/>
</dbReference>
<evidence type="ECO:0000259" key="3">
    <source>
        <dbReference type="PROSITE" id="PS51462"/>
    </source>
</evidence>
<dbReference type="PANTHER" id="PTHR16099:SF5">
    <property type="entry name" value="NUCLEOTIDE TRIPHOSPHATE DIPHOSPHATASE NUDT15"/>
    <property type="match status" value="1"/>
</dbReference>
<gene>
    <name evidence="4" type="ORF">EDS130_LOCUS43334</name>
    <name evidence="5" type="ORF">XAT740_LOCUS44246</name>
</gene>
<dbReference type="Pfam" id="PF00293">
    <property type="entry name" value="NUDIX"/>
    <property type="match status" value="1"/>
</dbReference>
<dbReference type="PROSITE" id="PS00893">
    <property type="entry name" value="NUDIX_BOX"/>
    <property type="match status" value="1"/>
</dbReference>
<dbReference type="InterPro" id="IPR020084">
    <property type="entry name" value="NUDIX_hydrolase_CS"/>
</dbReference>
<evidence type="ECO:0000313" key="7">
    <source>
        <dbReference type="Proteomes" id="UP000663852"/>
    </source>
</evidence>
<dbReference type="OrthoDB" id="447842at2759"/>
<keyword evidence="6" id="KW-1185">Reference proteome</keyword>
<dbReference type="AlphaFoldDB" id="A0A815U661"/>
<evidence type="ECO:0000313" key="5">
    <source>
        <dbReference type="EMBL" id="CAF1568548.1"/>
    </source>
</evidence>
<evidence type="ECO:0000256" key="1">
    <source>
        <dbReference type="ARBA" id="ARBA00022801"/>
    </source>
</evidence>
<dbReference type="GO" id="GO:0005829">
    <property type="term" value="C:cytosol"/>
    <property type="evidence" value="ECO:0007669"/>
    <property type="project" value="TreeGrafter"/>
</dbReference>
<comment type="caution">
    <text evidence="4">The sequence shown here is derived from an EMBL/GenBank/DDBJ whole genome shotgun (WGS) entry which is preliminary data.</text>
</comment>
<dbReference type="GO" id="GO:0006203">
    <property type="term" value="P:dGTP catabolic process"/>
    <property type="evidence" value="ECO:0007669"/>
    <property type="project" value="TreeGrafter"/>
</dbReference>
<dbReference type="SUPFAM" id="SSF55811">
    <property type="entry name" value="Nudix"/>
    <property type="match status" value="1"/>
</dbReference>
<sequence>MSLLTGPRPFVGVSILTLCPRLHPGCVLISQRLTSPGRGTLQLPGGHLEYGESFEDCARRELNEETNLECTAAPLKLVFVSDSLFPPDDGGPRHYITLLMKAEINDDALLRWMEPEKNTEWKWIPWTDLKDKNLFTPLRKAVDSLEFNSITDMSMEQQNFV</sequence>
<reference evidence="4" key="1">
    <citation type="submission" date="2021-02" db="EMBL/GenBank/DDBJ databases">
        <authorList>
            <person name="Nowell W R."/>
        </authorList>
    </citation>
    <scope>NUCLEOTIDE SEQUENCE</scope>
</reference>
<dbReference type="PANTHER" id="PTHR16099">
    <property type="entry name" value="8-OXO-DGTP DIPHOSPHATES NUDT15"/>
    <property type="match status" value="1"/>
</dbReference>
<evidence type="ECO:0000313" key="4">
    <source>
        <dbReference type="EMBL" id="CAF1512438.1"/>
    </source>
</evidence>
<dbReference type="Proteomes" id="UP000663828">
    <property type="component" value="Unassembled WGS sequence"/>
</dbReference>
<dbReference type="EMBL" id="CAJNOR010005580">
    <property type="protein sequence ID" value="CAF1568548.1"/>
    <property type="molecule type" value="Genomic_DNA"/>
</dbReference>
<protein>
    <recommendedName>
        <fullName evidence="3">Nudix hydrolase domain-containing protein</fullName>
    </recommendedName>
</protein>
<dbReference type="Proteomes" id="UP000663852">
    <property type="component" value="Unassembled WGS sequence"/>
</dbReference>
<dbReference type="GO" id="GO:0035539">
    <property type="term" value="F:8-oxo-7,8-dihydrodeoxyguanosine triphosphate pyrophosphatase activity"/>
    <property type="evidence" value="ECO:0007669"/>
    <property type="project" value="TreeGrafter"/>
</dbReference>
<dbReference type="Gene3D" id="3.90.79.10">
    <property type="entry name" value="Nucleoside Triphosphate Pyrophosphohydrolase"/>
    <property type="match status" value="1"/>
</dbReference>
<dbReference type="InterPro" id="IPR000086">
    <property type="entry name" value="NUDIX_hydrolase_dom"/>
</dbReference>
<dbReference type="CDD" id="cd04678">
    <property type="entry name" value="NUDIX_MTH2_Nudt15"/>
    <property type="match status" value="1"/>
</dbReference>
<proteinExistence type="inferred from homology"/>
<evidence type="ECO:0000256" key="2">
    <source>
        <dbReference type="RuleBase" id="RU003476"/>
    </source>
</evidence>
<feature type="domain" description="Nudix hydrolase" evidence="3">
    <location>
        <begin position="8"/>
        <end position="146"/>
    </location>
</feature>
<evidence type="ECO:0000313" key="6">
    <source>
        <dbReference type="Proteomes" id="UP000663828"/>
    </source>
</evidence>
<name>A0A815U661_ADIRI</name>
<accession>A0A815U661</accession>
<keyword evidence="1 2" id="KW-0378">Hydrolase</keyword>
<dbReference type="PRINTS" id="PR00502">
    <property type="entry name" value="NUDIXFAMILY"/>
</dbReference>
<comment type="similarity">
    <text evidence="2">Belongs to the Nudix hydrolase family.</text>
</comment>
<dbReference type="EMBL" id="CAJNOJ010000704">
    <property type="protein sequence ID" value="CAF1512438.1"/>
    <property type="molecule type" value="Genomic_DNA"/>
</dbReference>
<dbReference type="PROSITE" id="PS51462">
    <property type="entry name" value="NUDIX"/>
    <property type="match status" value="1"/>
</dbReference>
<organism evidence="4 7">
    <name type="scientific">Adineta ricciae</name>
    <name type="common">Rotifer</name>
    <dbReference type="NCBI Taxonomy" id="249248"/>
    <lineage>
        <taxon>Eukaryota</taxon>
        <taxon>Metazoa</taxon>
        <taxon>Spiralia</taxon>
        <taxon>Gnathifera</taxon>
        <taxon>Rotifera</taxon>
        <taxon>Eurotatoria</taxon>
        <taxon>Bdelloidea</taxon>
        <taxon>Adinetida</taxon>
        <taxon>Adinetidae</taxon>
        <taxon>Adineta</taxon>
    </lineage>
</organism>
<dbReference type="InterPro" id="IPR015797">
    <property type="entry name" value="NUDIX_hydrolase-like_dom_sf"/>
</dbReference>